<dbReference type="PANTHER" id="PTHR46825:SF7">
    <property type="entry name" value="D-ALANYL-D-ALANINE CARBOXYPEPTIDASE"/>
    <property type="match status" value="1"/>
</dbReference>
<reference evidence="2 3" key="1">
    <citation type="submission" date="2020-04" db="EMBL/GenBank/DDBJ databases">
        <authorList>
            <person name="Klaysubun C."/>
            <person name="Duangmal K."/>
            <person name="Lipun K."/>
        </authorList>
    </citation>
    <scope>NUCLEOTIDE SEQUENCE [LARGE SCALE GENOMIC DNA]</scope>
    <source>
        <strain evidence="2 3">DSM 45300</strain>
    </source>
</reference>
<dbReference type="Gene3D" id="3.40.710.10">
    <property type="entry name" value="DD-peptidase/beta-lactamase superfamily"/>
    <property type="match status" value="1"/>
</dbReference>
<dbReference type="InterPro" id="IPR050491">
    <property type="entry name" value="AmpC-like"/>
</dbReference>
<dbReference type="Proteomes" id="UP000586918">
    <property type="component" value="Unassembled WGS sequence"/>
</dbReference>
<proteinExistence type="predicted"/>
<comment type="caution">
    <text evidence="2">The sequence shown here is derived from an EMBL/GenBank/DDBJ whole genome shotgun (WGS) entry which is preliminary data.</text>
</comment>
<evidence type="ECO:0000313" key="2">
    <source>
        <dbReference type="EMBL" id="NMH94079.1"/>
    </source>
</evidence>
<organism evidence="2 3">
    <name type="scientific">Pseudonocardia bannensis</name>
    <dbReference type="NCBI Taxonomy" id="630973"/>
    <lineage>
        <taxon>Bacteria</taxon>
        <taxon>Bacillati</taxon>
        <taxon>Actinomycetota</taxon>
        <taxon>Actinomycetes</taxon>
        <taxon>Pseudonocardiales</taxon>
        <taxon>Pseudonocardiaceae</taxon>
        <taxon>Pseudonocardia</taxon>
    </lineage>
</organism>
<evidence type="ECO:0000259" key="1">
    <source>
        <dbReference type="Pfam" id="PF00144"/>
    </source>
</evidence>
<dbReference type="EMBL" id="JAAXKZ010000093">
    <property type="protein sequence ID" value="NMH94079.1"/>
    <property type="molecule type" value="Genomic_DNA"/>
</dbReference>
<gene>
    <name evidence="2" type="ORF">HF519_21365</name>
</gene>
<dbReference type="SUPFAM" id="SSF56601">
    <property type="entry name" value="beta-lactamase/transpeptidase-like"/>
    <property type="match status" value="1"/>
</dbReference>
<name>A0A848DNI0_9PSEU</name>
<protein>
    <submittedName>
        <fullName evidence="2">Beta-lactamase family protein</fullName>
    </submittedName>
</protein>
<sequence>PAPVPAFAMALQPALETRLRDLRTPGAIVLVDVPGQGTWLTALGTGDLPTGAPMQVDDHMRIASVTKTFTATVVLQLVDEGKVRLDDPVATYVADVPNGATITVRDLLAQRSGLYNTTDDLGLNATLDAQPQKVWNDQELLAIAFSHPPAFAPGQAFQYTNTNYLLLGQIAERAGGAPLRELMAQRIFTPLVMHDTTLPARDDSSIPDPHPRGYMFGTNVESIQAYQAALSGDAAAAQVTVAPGVAPTDATDWSPSYTYADGAAISTVHDLRIWARALATGTLLSPATQAERLQFSADGNYGLGIDRSFSGLIGHNGAIPGFQTFLGYQPTTGATVIVLANLLLAPNTYLGSGLPADELARIIAQQVLPA</sequence>
<dbReference type="InterPro" id="IPR012338">
    <property type="entry name" value="Beta-lactam/transpept-like"/>
</dbReference>
<dbReference type="InterPro" id="IPR001466">
    <property type="entry name" value="Beta-lactam-related"/>
</dbReference>
<keyword evidence="3" id="KW-1185">Reference proteome</keyword>
<feature type="domain" description="Beta-lactamase-related" evidence="1">
    <location>
        <begin position="16"/>
        <end position="342"/>
    </location>
</feature>
<evidence type="ECO:0000313" key="3">
    <source>
        <dbReference type="Proteomes" id="UP000586918"/>
    </source>
</evidence>
<dbReference type="Pfam" id="PF00144">
    <property type="entry name" value="Beta-lactamase"/>
    <property type="match status" value="1"/>
</dbReference>
<accession>A0A848DNI0</accession>
<dbReference type="PANTHER" id="PTHR46825">
    <property type="entry name" value="D-ALANYL-D-ALANINE-CARBOXYPEPTIDASE/ENDOPEPTIDASE AMPH"/>
    <property type="match status" value="1"/>
</dbReference>
<feature type="non-terminal residue" evidence="2">
    <location>
        <position position="1"/>
    </location>
</feature>
<dbReference type="RefSeq" id="WP_169414772.1">
    <property type="nucleotide sequence ID" value="NZ_JAAXKZ010000093.1"/>
</dbReference>
<dbReference type="AlphaFoldDB" id="A0A848DNI0"/>